<evidence type="ECO:0000313" key="1">
    <source>
        <dbReference type="EMBL" id="KAJ7631523.1"/>
    </source>
</evidence>
<gene>
    <name evidence="2" type="ORF">B0H17DRAFT_1333865</name>
    <name evidence="1" type="ORF">B0H17DRAFT_1339878</name>
</gene>
<sequence length="161" mass="17226">MRTRGSAFYDRPWFVPTPSQRATPRTSARSLSPRPSGACMFAAARHRYAPAIARRSYAPPVDARAGAGGRRVGRGDTAACGIYGTGVSGASKRACFAYISLPWYSAGVEIGLLLFFSVKGRPLNSPGTGRTRSTSASPTLPCECLRILGSQLNEELLRVLM</sequence>
<organism evidence="2 3">
    <name type="scientific">Mycena rosella</name>
    <name type="common">Pink bonnet</name>
    <name type="synonym">Agaricus rosellus</name>
    <dbReference type="NCBI Taxonomy" id="1033263"/>
    <lineage>
        <taxon>Eukaryota</taxon>
        <taxon>Fungi</taxon>
        <taxon>Dikarya</taxon>
        <taxon>Basidiomycota</taxon>
        <taxon>Agaricomycotina</taxon>
        <taxon>Agaricomycetes</taxon>
        <taxon>Agaricomycetidae</taxon>
        <taxon>Agaricales</taxon>
        <taxon>Marasmiineae</taxon>
        <taxon>Mycenaceae</taxon>
        <taxon>Mycena</taxon>
    </lineage>
</organism>
<keyword evidence="3" id="KW-1185">Reference proteome</keyword>
<comment type="caution">
    <text evidence="2">The sequence shown here is derived from an EMBL/GenBank/DDBJ whole genome shotgun (WGS) entry which is preliminary data.</text>
</comment>
<accession>A0AAD7D5Y8</accession>
<dbReference type="Proteomes" id="UP001221757">
    <property type="component" value="Unassembled WGS sequence"/>
</dbReference>
<name>A0AAD7D5Y8_MYCRO</name>
<evidence type="ECO:0000313" key="2">
    <source>
        <dbReference type="EMBL" id="KAJ7680168.1"/>
    </source>
</evidence>
<evidence type="ECO:0000313" key="3">
    <source>
        <dbReference type="Proteomes" id="UP001221757"/>
    </source>
</evidence>
<dbReference type="EMBL" id="JARKIE010000123">
    <property type="protein sequence ID" value="KAJ7680168.1"/>
    <property type="molecule type" value="Genomic_DNA"/>
</dbReference>
<protein>
    <submittedName>
        <fullName evidence="2">Uncharacterized protein</fullName>
    </submittedName>
</protein>
<dbReference type="EMBL" id="JARKIE010000513">
    <property type="protein sequence ID" value="KAJ7631523.1"/>
    <property type="molecule type" value="Genomic_DNA"/>
</dbReference>
<dbReference type="AlphaFoldDB" id="A0AAD7D5Y8"/>
<proteinExistence type="predicted"/>
<reference evidence="2" key="1">
    <citation type="submission" date="2023-03" db="EMBL/GenBank/DDBJ databases">
        <title>Massive genome expansion in bonnet fungi (Mycena s.s.) driven by repeated elements and novel gene families across ecological guilds.</title>
        <authorList>
            <consortium name="Lawrence Berkeley National Laboratory"/>
            <person name="Harder C.B."/>
            <person name="Miyauchi S."/>
            <person name="Viragh M."/>
            <person name="Kuo A."/>
            <person name="Thoen E."/>
            <person name="Andreopoulos B."/>
            <person name="Lu D."/>
            <person name="Skrede I."/>
            <person name="Drula E."/>
            <person name="Henrissat B."/>
            <person name="Morin E."/>
            <person name="Kohler A."/>
            <person name="Barry K."/>
            <person name="LaButti K."/>
            <person name="Morin E."/>
            <person name="Salamov A."/>
            <person name="Lipzen A."/>
            <person name="Mereny Z."/>
            <person name="Hegedus B."/>
            <person name="Baldrian P."/>
            <person name="Stursova M."/>
            <person name="Weitz H."/>
            <person name="Taylor A."/>
            <person name="Grigoriev I.V."/>
            <person name="Nagy L.G."/>
            <person name="Martin F."/>
            <person name="Kauserud H."/>
        </authorList>
    </citation>
    <scope>NUCLEOTIDE SEQUENCE</scope>
    <source>
        <strain evidence="2">CBHHK067</strain>
    </source>
</reference>